<feature type="domain" description="ABC-2 type transporter transmembrane" evidence="6">
    <location>
        <begin position="5"/>
        <end position="195"/>
    </location>
</feature>
<feature type="transmembrane region" description="Helical" evidence="5">
    <location>
        <begin position="20"/>
        <end position="42"/>
    </location>
</feature>
<feature type="transmembrane region" description="Helical" evidence="5">
    <location>
        <begin position="137"/>
        <end position="161"/>
    </location>
</feature>
<evidence type="ECO:0000256" key="2">
    <source>
        <dbReference type="ARBA" id="ARBA00022692"/>
    </source>
</evidence>
<protein>
    <submittedName>
        <fullName evidence="7">Transport permease protein</fullName>
    </submittedName>
</protein>
<keyword evidence="3 5" id="KW-1133">Transmembrane helix</keyword>
<dbReference type="EMBL" id="BONP01000014">
    <property type="protein sequence ID" value="GIG40655.1"/>
    <property type="molecule type" value="Genomic_DNA"/>
</dbReference>
<evidence type="ECO:0000313" key="8">
    <source>
        <dbReference type="Proteomes" id="UP000614741"/>
    </source>
</evidence>
<evidence type="ECO:0000256" key="5">
    <source>
        <dbReference type="SAM" id="Phobius"/>
    </source>
</evidence>
<organism evidence="7 8">
    <name type="scientific">Cellulomonas phragmiteti</name>
    <dbReference type="NCBI Taxonomy" id="478780"/>
    <lineage>
        <taxon>Bacteria</taxon>
        <taxon>Bacillati</taxon>
        <taxon>Actinomycetota</taxon>
        <taxon>Actinomycetes</taxon>
        <taxon>Micrococcales</taxon>
        <taxon>Cellulomonadaceae</taxon>
        <taxon>Cellulomonas</taxon>
    </lineage>
</organism>
<dbReference type="Proteomes" id="UP000614741">
    <property type="component" value="Unassembled WGS sequence"/>
</dbReference>
<dbReference type="InterPro" id="IPR052902">
    <property type="entry name" value="ABC-2_transporter"/>
</dbReference>
<comment type="subcellular location">
    <subcellularLocation>
        <location evidence="1">Membrane</location>
        <topology evidence="1">Multi-pass membrane protein</topology>
    </subcellularLocation>
</comment>
<evidence type="ECO:0000256" key="1">
    <source>
        <dbReference type="ARBA" id="ARBA00004141"/>
    </source>
</evidence>
<keyword evidence="4 5" id="KW-0472">Membrane</keyword>
<reference evidence="7 8" key="1">
    <citation type="submission" date="2021-01" db="EMBL/GenBank/DDBJ databases">
        <title>Whole genome shotgun sequence of Cellulomonas phragmiteti NBRC 110785.</title>
        <authorList>
            <person name="Komaki H."/>
            <person name="Tamura T."/>
        </authorList>
    </citation>
    <scope>NUCLEOTIDE SEQUENCE [LARGE SCALE GENOMIC DNA]</scope>
    <source>
        <strain evidence="7 8">NBRC 110785</strain>
    </source>
</reference>
<feature type="transmembrane region" description="Helical" evidence="5">
    <location>
        <begin position="225"/>
        <end position="247"/>
    </location>
</feature>
<feature type="transmembrane region" description="Helical" evidence="5">
    <location>
        <begin position="173"/>
        <end position="191"/>
    </location>
</feature>
<dbReference type="InterPro" id="IPR013525">
    <property type="entry name" value="ABC2_TM"/>
</dbReference>
<evidence type="ECO:0000313" key="7">
    <source>
        <dbReference type="EMBL" id="GIG40655.1"/>
    </source>
</evidence>
<accession>A0ABQ4DMS5</accession>
<dbReference type="RefSeq" id="WP_203674558.1">
    <property type="nucleotide sequence ID" value="NZ_BONP01000014.1"/>
</dbReference>
<feature type="transmembrane region" description="Helical" evidence="5">
    <location>
        <begin position="62"/>
        <end position="82"/>
    </location>
</feature>
<keyword evidence="2 5" id="KW-0812">Transmembrane</keyword>
<evidence type="ECO:0000256" key="3">
    <source>
        <dbReference type="ARBA" id="ARBA00022989"/>
    </source>
</evidence>
<evidence type="ECO:0000259" key="6">
    <source>
        <dbReference type="Pfam" id="PF01061"/>
    </source>
</evidence>
<name>A0ABQ4DMS5_9CELL</name>
<sequence>MTALHRLTVAETRLFLRDPVSVIFGVLFPTALLLGLGAIPALREPADEFGGVSFVEAWAPAALALGLGIIALQQIPVAMATYRERGVLRRMSTTPVHPGAMLASQLLVALGAAVVAGLLVVLSAWAVLGVPLPQQPLLFAAVFVVGFGALLAVGTLIAAVAATLRLATGLATLAYVVAMFAGGVFLPQFLLPDALVRLSAYVPPGVPTLLDTWSGAPAAAGGLPVMLQVAIMAVLAVAVGGAAAKLFRWE</sequence>
<dbReference type="Pfam" id="PF01061">
    <property type="entry name" value="ABC2_membrane"/>
    <property type="match status" value="1"/>
</dbReference>
<gene>
    <name evidence="7" type="ORF">Cph01nite_24170</name>
</gene>
<evidence type="ECO:0000256" key="4">
    <source>
        <dbReference type="ARBA" id="ARBA00023136"/>
    </source>
</evidence>
<dbReference type="PANTHER" id="PTHR43027">
    <property type="entry name" value="DOXORUBICIN RESISTANCE ABC TRANSPORTER PERMEASE PROTEIN DRRC-RELATED"/>
    <property type="match status" value="1"/>
</dbReference>
<keyword evidence="8" id="KW-1185">Reference proteome</keyword>
<comment type="caution">
    <text evidence="7">The sequence shown here is derived from an EMBL/GenBank/DDBJ whole genome shotgun (WGS) entry which is preliminary data.</text>
</comment>
<feature type="transmembrane region" description="Helical" evidence="5">
    <location>
        <begin position="102"/>
        <end position="125"/>
    </location>
</feature>
<proteinExistence type="predicted"/>
<dbReference type="PANTHER" id="PTHR43027:SF2">
    <property type="entry name" value="TRANSPORT PERMEASE PROTEIN"/>
    <property type="match status" value="1"/>
</dbReference>